<dbReference type="SUPFAM" id="SSF56300">
    <property type="entry name" value="Metallo-dependent phosphatases"/>
    <property type="match status" value="1"/>
</dbReference>
<evidence type="ECO:0000256" key="7">
    <source>
        <dbReference type="ARBA" id="ARBA00023172"/>
    </source>
</evidence>
<dbReference type="AlphaFoldDB" id="A0A089L5X2"/>
<name>A0A089L5X2_PAEBO</name>
<organism evidence="11 12">
    <name type="scientific">Paenibacillus borealis</name>
    <dbReference type="NCBI Taxonomy" id="160799"/>
    <lineage>
        <taxon>Bacteria</taxon>
        <taxon>Bacillati</taxon>
        <taxon>Bacillota</taxon>
        <taxon>Bacilli</taxon>
        <taxon>Bacillales</taxon>
        <taxon>Paenibacillaceae</taxon>
        <taxon>Paenibacillus</taxon>
    </lineage>
</organism>
<dbReference type="KEGG" id="pbd:PBOR_03890"/>
<dbReference type="GO" id="GO:0004519">
    <property type="term" value="F:endonuclease activity"/>
    <property type="evidence" value="ECO:0007669"/>
    <property type="project" value="UniProtKB-KW"/>
</dbReference>
<dbReference type="InterPro" id="IPR004593">
    <property type="entry name" value="SbcD"/>
</dbReference>
<accession>A0A089L5X2</accession>
<dbReference type="Pfam" id="PF12320">
    <property type="entry name" value="SbcD_C"/>
    <property type="match status" value="1"/>
</dbReference>
<comment type="function">
    <text evidence="8">SbcCD cleaves DNA hairpin structures. These structures can inhibit DNA replication and are intermediates in certain DNA recombination reactions. The complex acts as a 3'-&gt;5' double strand exonuclease that can open hairpins. It also has a 5' single-strand endonuclease activity.</text>
</comment>
<dbReference type="EMBL" id="CP009285">
    <property type="protein sequence ID" value="AIQ56192.1"/>
    <property type="molecule type" value="Genomic_DNA"/>
</dbReference>
<dbReference type="NCBIfam" id="TIGR00619">
    <property type="entry name" value="sbcd"/>
    <property type="match status" value="1"/>
</dbReference>
<evidence type="ECO:0000256" key="2">
    <source>
        <dbReference type="ARBA" id="ARBA00011322"/>
    </source>
</evidence>
<dbReference type="InterPro" id="IPR041796">
    <property type="entry name" value="Mre11_N"/>
</dbReference>
<evidence type="ECO:0000313" key="11">
    <source>
        <dbReference type="EMBL" id="AIQ56192.1"/>
    </source>
</evidence>
<dbReference type="RefSeq" id="WP_042210533.1">
    <property type="nucleotide sequence ID" value="NZ_CP009285.1"/>
</dbReference>
<dbReference type="GO" id="GO:0006260">
    <property type="term" value="P:DNA replication"/>
    <property type="evidence" value="ECO:0007669"/>
    <property type="project" value="UniProtKB-KW"/>
</dbReference>
<dbReference type="CDD" id="cd00840">
    <property type="entry name" value="MPP_Mre11_N"/>
    <property type="match status" value="1"/>
</dbReference>
<dbReference type="GO" id="GO:0008408">
    <property type="term" value="F:3'-5' exonuclease activity"/>
    <property type="evidence" value="ECO:0007669"/>
    <property type="project" value="InterPro"/>
</dbReference>
<keyword evidence="7 8" id="KW-0233">DNA recombination</keyword>
<dbReference type="OrthoDB" id="9773856at2"/>
<evidence type="ECO:0000256" key="1">
    <source>
        <dbReference type="ARBA" id="ARBA00010555"/>
    </source>
</evidence>
<dbReference type="Gene3D" id="3.60.21.10">
    <property type="match status" value="1"/>
</dbReference>
<evidence type="ECO:0000256" key="5">
    <source>
        <dbReference type="ARBA" id="ARBA00022801"/>
    </source>
</evidence>
<dbReference type="Pfam" id="PF00149">
    <property type="entry name" value="Metallophos"/>
    <property type="match status" value="1"/>
</dbReference>
<dbReference type="Proteomes" id="UP000029518">
    <property type="component" value="Chromosome"/>
</dbReference>
<keyword evidence="8" id="KW-0255">Endonuclease</keyword>
<sequence>MKIFHTADWHLGKLVQGVYMTEDQQYILEQFIKDIESDQPDVIIIAGDLYDRAVPPTEAVQLLDQVLQKIILQLKIPVLAVAGNHDSPSRLDFGSSIMKASGLHIAGELTASMEPVVLNDENGAVHFHLIPYVEPGKVRYLLGDESIRTHNDAMQKITENIKRTMDPNIRHIFVGHAFVTPGGEAQDNTSDSERPLSIGGAEHVSSEHFAGFHYTALGHLHQAHHVGNEAVRYAGSPLKYSISEELHNKGYLIVHLDEHGNTTIERRLLTPRRDMRTVEGLIADIERHVINEDYVFVRLLDEVLVSSPMERVRSVYPNAMHVERKMTIPGLIGEPQVVEGRAKMDGLSLFKAFYKDVRGTELSPETEKLFIETLQEILEEEGERYETVEADNDGVRAV</sequence>
<dbReference type="InterPro" id="IPR050535">
    <property type="entry name" value="DNA_Repair-Maintenance_Comp"/>
</dbReference>
<dbReference type="InterPro" id="IPR004843">
    <property type="entry name" value="Calcineurin-like_PHP"/>
</dbReference>
<evidence type="ECO:0000313" key="12">
    <source>
        <dbReference type="Proteomes" id="UP000029518"/>
    </source>
</evidence>
<protein>
    <recommendedName>
        <fullName evidence="3 8">Nuclease SbcCD subunit D</fullName>
    </recommendedName>
</protein>
<evidence type="ECO:0000256" key="3">
    <source>
        <dbReference type="ARBA" id="ARBA00013365"/>
    </source>
</evidence>
<keyword evidence="6 8" id="KW-0269">Exonuclease</keyword>
<reference evidence="11" key="1">
    <citation type="submission" date="2014-08" db="EMBL/GenBank/DDBJ databases">
        <title>Comparative genomics of the Paenibacillus odorifer group.</title>
        <authorList>
            <person name="den Bakker H.C."/>
            <person name="Tsai Y.-C.Y.-C."/>
            <person name="Martin N."/>
            <person name="Korlach J."/>
            <person name="Wiedmann M."/>
        </authorList>
    </citation>
    <scope>NUCLEOTIDE SEQUENCE [LARGE SCALE GENOMIC DNA]</scope>
    <source>
        <strain evidence="11">DSM 13188</strain>
    </source>
</reference>
<evidence type="ECO:0000259" key="9">
    <source>
        <dbReference type="Pfam" id="PF00149"/>
    </source>
</evidence>
<gene>
    <name evidence="8" type="primary">sbcD</name>
    <name evidence="11" type="ORF">PBOR_03890</name>
</gene>
<dbReference type="GO" id="GO:0006310">
    <property type="term" value="P:DNA recombination"/>
    <property type="evidence" value="ECO:0007669"/>
    <property type="project" value="UniProtKB-KW"/>
</dbReference>
<feature type="domain" description="Nuclease SbcCD subunit D C-terminal" evidence="10">
    <location>
        <begin position="272"/>
        <end position="356"/>
    </location>
</feature>
<proteinExistence type="inferred from homology"/>
<dbReference type="HOGENOM" id="CLU_038045_0_1_9"/>
<dbReference type="PANTHER" id="PTHR30337">
    <property type="entry name" value="COMPONENT OF ATP-DEPENDENT DSDNA EXONUCLEASE"/>
    <property type="match status" value="1"/>
</dbReference>
<keyword evidence="12" id="KW-1185">Reference proteome</keyword>
<comment type="similarity">
    <text evidence="1 8">Belongs to the SbcD family.</text>
</comment>
<evidence type="ECO:0000256" key="6">
    <source>
        <dbReference type="ARBA" id="ARBA00022839"/>
    </source>
</evidence>
<dbReference type="InterPro" id="IPR026843">
    <property type="entry name" value="SbcD_C"/>
</dbReference>
<keyword evidence="5 8" id="KW-0378">Hydrolase</keyword>
<keyword evidence="4 8" id="KW-0540">Nuclease</keyword>
<evidence type="ECO:0000256" key="8">
    <source>
        <dbReference type="RuleBase" id="RU363069"/>
    </source>
</evidence>
<keyword evidence="8" id="KW-0235">DNA replication</keyword>
<feature type="domain" description="Calcineurin-like phosphoesterase" evidence="9">
    <location>
        <begin position="1"/>
        <end position="97"/>
    </location>
</feature>
<dbReference type="InterPro" id="IPR029052">
    <property type="entry name" value="Metallo-depent_PP-like"/>
</dbReference>
<evidence type="ECO:0000259" key="10">
    <source>
        <dbReference type="Pfam" id="PF12320"/>
    </source>
</evidence>
<evidence type="ECO:0000256" key="4">
    <source>
        <dbReference type="ARBA" id="ARBA00022722"/>
    </source>
</evidence>
<comment type="subunit">
    <text evidence="2 8">Heterodimer of SbcC and SbcD.</text>
</comment>
<dbReference type="PANTHER" id="PTHR30337:SF0">
    <property type="entry name" value="NUCLEASE SBCCD SUBUNIT D"/>
    <property type="match status" value="1"/>
</dbReference>